<dbReference type="Proteomes" id="UP000565441">
    <property type="component" value="Unassembled WGS sequence"/>
</dbReference>
<feature type="compositionally biased region" description="Polar residues" evidence="1">
    <location>
        <begin position="53"/>
        <end position="63"/>
    </location>
</feature>
<feature type="compositionally biased region" description="Pro residues" evidence="1">
    <location>
        <begin position="323"/>
        <end position="360"/>
    </location>
</feature>
<sequence>MTEFNRPDRQSATMDVQQTTSPTYQAPAIPGEEYVPPPTAALHVPDGDAFNVDPTTPYLNSGRTGHASPSARSDTSGSRRFLDVFKKAMRPRGSGQQQSPPFATTGSHASAAPPSHTGSVHPDPAFGANGSSPVASSSHTQDSIDFIGHDDEATAVEHEMLPVAQVMGSPVYVEPQPASDYAKMDSPRRSIASFSSYVSRVQKFFSDLNELPWVAERVTVDYVPGESRTRRQARERRAQRPTSWYGDVTNVQPSRHHNVNLFSDTTSSSSLPPTHQTTLPATQYYRYTYSSEPEVIFQIESPNDHSQNIPTAQIVRASFSFNPPAPSPEPPRPVQPPPPTPRPVPPAQPRRAPQPLPPSNPNSNPASTSAQSSPTPAFRPYGETFPLGYVSYPQQAAAAEHYNDLSVHGLSQGAPRPMSSTSGMATHPSRPVSVQPTHTSRPASRAASQMSASPSGTAAPRMASGAASPQPNPPASRTASPHTNAPASRVASPHMSRPTSRTAAATPHPNFATFSAMSPSMHSQSQDFVAASPHVSFPAPAQAGSPYTSRPPSAAATPHTPAAMQYPYPVSTNA</sequence>
<protein>
    <submittedName>
        <fullName evidence="2">Uncharacterized protein</fullName>
    </submittedName>
</protein>
<evidence type="ECO:0000313" key="3">
    <source>
        <dbReference type="Proteomes" id="UP000565441"/>
    </source>
</evidence>
<feature type="region of interest" description="Disordered" evidence="1">
    <location>
        <begin position="319"/>
        <end position="380"/>
    </location>
</feature>
<evidence type="ECO:0000256" key="1">
    <source>
        <dbReference type="SAM" id="MobiDB-lite"/>
    </source>
</evidence>
<feature type="region of interest" description="Disordered" evidence="1">
    <location>
        <begin position="408"/>
        <end position="574"/>
    </location>
</feature>
<feature type="compositionally biased region" description="Polar residues" evidence="1">
    <location>
        <begin position="10"/>
        <end position="24"/>
    </location>
</feature>
<dbReference type="AlphaFoldDB" id="A0A8H5HR41"/>
<dbReference type="EMBL" id="JAACJP010000001">
    <property type="protein sequence ID" value="KAF5387988.1"/>
    <property type="molecule type" value="Genomic_DNA"/>
</dbReference>
<keyword evidence="3" id="KW-1185">Reference proteome</keyword>
<feature type="compositionally biased region" description="Polar residues" evidence="1">
    <location>
        <begin position="475"/>
        <end position="486"/>
    </location>
</feature>
<comment type="caution">
    <text evidence="2">The sequence shown here is derived from an EMBL/GenBank/DDBJ whole genome shotgun (WGS) entry which is preliminary data.</text>
</comment>
<feature type="compositionally biased region" description="Low complexity" evidence="1">
    <location>
        <begin position="545"/>
        <end position="563"/>
    </location>
</feature>
<feature type="region of interest" description="Disordered" evidence="1">
    <location>
        <begin position="1"/>
        <end position="144"/>
    </location>
</feature>
<feature type="compositionally biased region" description="Polar residues" evidence="1">
    <location>
        <begin position="432"/>
        <end position="456"/>
    </location>
</feature>
<dbReference type="OrthoDB" id="3244156at2759"/>
<accession>A0A8H5HR41</accession>
<feature type="compositionally biased region" description="Low complexity" evidence="1">
    <location>
        <begin position="361"/>
        <end position="376"/>
    </location>
</feature>
<reference evidence="2 3" key="1">
    <citation type="journal article" date="2020" name="ISME J.">
        <title>Uncovering the hidden diversity of litter-decomposition mechanisms in mushroom-forming fungi.</title>
        <authorList>
            <person name="Floudas D."/>
            <person name="Bentzer J."/>
            <person name="Ahren D."/>
            <person name="Johansson T."/>
            <person name="Persson P."/>
            <person name="Tunlid A."/>
        </authorList>
    </citation>
    <scope>NUCLEOTIDE SEQUENCE [LARGE SCALE GENOMIC DNA]</scope>
    <source>
        <strain evidence="2 3">CBS 661.87</strain>
    </source>
</reference>
<proteinExistence type="predicted"/>
<gene>
    <name evidence="2" type="ORF">D9615_000642</name>
</gene>
<name>A0A8H5HR41_9AGAR</name>
<feature type="compositionally biased region" description="Polar residues" evidence="1">
    <location>
        <begin position="129"/>
        <end position="143"/>
    </location>
</feature>
<organism evidence="2 3">
    <name type="scientific">Tricholomella constricta</name>
    <dbReference type="NCBI Taxonomy" id="117010"/>
    <lineage>
        <taxon>Eukaryota</taxon>
        <taxon>Fungi</taxon>
        <taxon>Dikarya</taxon>
        <taxon>Basidiomycota</taxon>
        <taxon>Agaricomycotina</taxon>
        <taxon>Agaricomycetes</taxon>
        <taxon>Agaricomycetidae</taxon>
        <taxon>Agaricales</taxon>
        <taxon>Tricholomatineae</taxon>
        <taxon>Lyophyllaceae</taxon>
        <taxon>Tricholomella</taxon>
    </lineage>
</organism>
<feature type="compositionally biased region" description="Polar residues" evidence="1">
    <location>
        <begin position="94"/>
        <end position="108"/>
    </location>
</feature>
<feature type="compositionally biased region" description="Polar residues" evidence="1">
    <location>
        <begin position="512"/>
        <end position="527"/>
    </location>
</feature>
<evidence type="ECO:0000313" key="2">
    <source>
        <dbReference type="EMBL" id="KAF5387988.1"/>
    </source>
</evidence>